<gene>
    <name evidence="1" type="ORF">GGQ74_000785</name>
</gene>
<evidence type="ECO:0000313" key="2">
    <source>
        <dbReference type="Proteomes" id="UP000580856"/>
    </source>
</evidence>
<comment type="caution">
    <text evidence="1">The sequence shown here is derived from an EMBL/GenBank/DDBJ whole genome shotgun (WGS) entry which is preliminary data.</text>
</comment>
<accession>A0A846QP09</accession>
<sequence length="356" mass="40283">MQIDFHHAVTYAAVREAGFSHEDASRVAYAAQFVDDAANEHLVRFDGGEMYARIASAHKMVDYRNLRDLANHRVWIPFHFLPGNDTGTSFAERLVCRPDSPVAREMVRSCIRDRNAEYGLMRLGVTLHVYADTWAHQGFAGINHEVNDIGDITHSSRHTQDWKAKMSHYFGTLFSRAAGHFVGDTLPLGHGAALCLPDLPYLEWTYVTHDGATVPRNNPSDFLHAADMLCRAARGFRLGGENFEELDGLPEHRKVQILANFRKFEEEDGDRRHRLWLTSLVDDFGYERAPSYATSGPRSWKSLALGRPARANADGIIYHFQPDFLASDWKLFHDALHAHRFHVLHHVLPAFGICAA</sequence>
<dbReference type="Proteomes" id="UP000580856">
    <property type="component" value="Unassembled WGS sequence"/>
</dbReference>
<keyword evidence="2" id="KW-1185">Reference proteome</keyword>
<evidence type="ECO:0000313" key="1">
    <source>
        <dbReference type="EMBL" id="NJB67145.1"/>
    </source>
</evidence>
<protein>
    <submittedName>
        <fullName evidence="1">Uncharacterized protein</fullName>
    </submittedName>
</protein>
<dbReference type="EMBL" id="JAATJA010000001">
    <property type="protein sequence ID" value="NJB67145.1"/>
    <property type="molecule type" value="Genomic_DNA"/>
</dbReference>
<reference evidence="1 2" key="1">
    <citation type="submission" date="2020-03" db="EMBL/GenBank/DDBJ databases">
        <title>Genomic Encyclopedia of Type Strains, Phase IV (KMG-IV): sequencing the most valuable type-strain genomes for metagenomic binning, comparative biology and taxonomic classification.</title>
        <authorList>
            <person name="Goeker M."/>
        </authorList>
    </citation>
    <scope>NUCLEOTIDE SEQUENCE [LARGE SCALE GENOMIC DNA]</scope>
    <source>
        <strain evidence="1 2">DSM 24233</strain>
    </source>
</reference>
<name>A0A846QP09_9BACT</name>
<dbReference type="InterPro" id="IPR046653">
    <property type="entry name" value="DUF6765"/>
</dbReference>
<proteinExistence type="predicted"/>
<dbReference type="RefSeq" id="WP_167940225.1">
    <property type="nucleotide sequence ID" value="NZ_JAATJA010000001.1"/>
</dbReference>
<organism evidence="1 2">
    <name type="scientific">Desulfobaculum xiamenense</name>
    <dbReference type="NCBI Taxonomy" id="995050"/>
    <lineage>
        <taxon>Bacteria</taxon>
        <taxon>Pseudomonadati</taxon>
        <taxon>Thermodesulfobacteriota</taxon>
        <taxon>Desulfovibrionia</taxon>
        <taxon>Desulfovibrionales</taxon>
        <taxon>Desulfovibrionaceae</taxon>
        <taxon>Desulfobaculum</taxon>
    </lineage>
</organism>
<dbReference type="AlphaFoldDB" id="A0A846QP09"/>
<dbReference type="Pfam" id="PF20551">
    <property type="entry name" value="DUF6765"/>
    <property type="match status" value="1"/>
</dbReference>